<evidence type="ECO:0000313" key="3">
    <source>
        <dbReference type="Proteomes" id="UP000198145"/>
    </source>
</evidence>
<proteinExistence type="predicted"/>
<feature type="chain" id="PRO_5012700119" description="DUF4410 domain-containing protein" evidence="1">
    <location>
        <begin position="20"/>
        <end position="223"/>
    </location>
</feature>
<reference evidence="2 3" key="1">
    <citation type="submission" date="2017-06" db="EMBL/GenBank/DDBJ databases">
        <title>Draft genome of Pseudomonas nitroreducens DF05.</title>
        <authorList>
            <person name="Iyer R."/>
        </authorList>
    </citation>
    <scope>NUCLEOTIDE SEQUENCE [LARGE SCALE GENOMIC DNA]</scope>
    <source>
        <strain evidence="2 3">DF05</strain>
    </source>
</reference>
<sequence>MRLITALLMVLLAGCSAHVKRSAEEPLALYSDTRGTIVLSITGTERVQNNAEWGVLRNVWMNAMQRQAVVAGLKYSEQVGETRLTQVPATLVQINVTNFRYLTTGERVNLGVMVGNAWVNSEVQYLDGQTGKLMGSRNYDTSSSAWEGILSAMTDKQLEALSQSIVADVRGASALARSQPVANSPSKAAEQVSLEQRLAELQQRNLPYEQYQQEYRRILDGGQ</sequence>
<keyword evidence="1" id="KW-0732">Signal</keyword>
<feature type="signal peptide" evidence="1">
    <location>
        <begin position="1"/>
        <end position="19"/>
    </location>
</feature>
<dbReference type="PROSITE" id="PS51257">
    <property type="entry name" value="PROKAR_LIPOPROTEIN"/>
    <property type="match status" value="1"/>
</dbReference>
<dbReference type="RefSeq" id="WP_088417660.1">
    <property type="nucleotide sequence ID" value="NZ_NJBA01000004.1"/>
</dbReference>
<protein>
    <recommendedName>
        <fullName evidence="4">DUF4410 domain-containing protein</fullName>
    </recommendedName>
</protein>
<evidence type="ECO:0000256" key="1">
    <source>
        <dbReference type="SAM" id="SignalP"/>
    </source>
</evidence>
<gene>
    <name evidence="2" type="ORF">CEG18_11780</name>
</gene>
<evidence type="ECO:0000313" key="2">
    <source>
        <dbReference type="EMBL" id="OWP50232.1"/>
    </source>
</evidence>
<organism evidence="2 3">
    <name type="scientific">Pseudomonas nitroreducens</name>
    <dbReference type="NCBI Taxonomy" id="46680"/>
    <lineage>
        <taxon>Bacteria</taxon>
        <taxon>Pseudomonadati</taxon>
        <taxon>Pseudomonadota</taxon>
        <taxon>Gammaproteobacteria</taxon>
        <taxon>Pseudomonadales</taxon>
        <taxon>Pseudomonadaceae</taxon>
        <taxon>Pseudomonas</taxon>
    </lineage>
</organism>
<dbReference type="Proteomes" id="UP000198145">
    <property type="component" value="Unassembled WGS sequence"/>
</dbReference>
<accession>A0A2D0ADR9</accession>
<name>A0A2D0ADR9_PSENT</name>
<evidence type="ECO:0008006" key="4">
    <source>
        <dbReference type="Google" id="ProtNLM"/>
    </source>
</evidence>
<dbReference type="AlphaFoldDB" id="A0A2D0ADR9"/>
<dbReference type="STRING" id="46680.GCA_000807755_05669"/>
<comment type="caution">
    <text evidence="2">The sequence shown here is derived from an EMBL/GenBank/DDBJ whole genome shotgun (WGS) entry which is preliminary data.</text>
</comment>
<dbReference type="EMBL" id="NJBA01000004">
    <property type="protein sequence ID" value="OWP50232.1"/>
    <property type="molecule type" value="Genomic_DNA"/>
</dbReference>